<organism evidence="1 2">
    <name type="scientific">Candidatus Stercoripulliclostridium pullicola</name>
    <dbReference type="NCBI Taxonomy" id="2840953"/>
    <lineage>
        <taxon>Bacteria</taxon>
        <taxon>Bacillati</taxon>
        <taxon>Bacillota</taxon>
        <taxon>Clostridia</taxon>
        <taxon>Eubacteriales</taxon>
        <taxon>Candidatus Stercoripulliclostridium</taxon>
    </lineage>
</organism>
<protein>
    <submittedName>
        <fullName evidence="1">Uncharacterized protein</fullName>
    </submittedName>
</protein>
<dbReference type="AlphaFoldDB" id="A0A940ICU6"/>
<reference evidence="1" key="1">
    <citation type="submission" date="2020-10" db="EMBL/GenBank/DDBJ databases">
        <authorList>
            <person name="Gilroy R."/>
        </authorList>
    </citation>
    <scope>NUCLEOTIDE SEQUENCE</scope>
    <source>
        <strain evidence="1">517</strain>
    </source>
</reference>
<gene>
    <name evidence="1" type="ORF">IAB16_00575</name>
</gene>
<name>A0A940ICU6_9FIRM</name>
<dbReference type="Proteomes" id="UP000727857">
    <property type="component" value="Unassembled WGS sequence"/>
</dbReference>
<accession>A0A940ICU6</accession>
<evidence type="ECO:0000313" key="2">
    <source>
        <dbReference type="Proteomes" id="UP000727857"/>
    </source>
</evidence>
<sequence>MEDFSGRKPESDTNDQVQISAKELKRLLEAAERYDDAVICPVCGHANKKNDGICKMCSNYLF</sequence>
<evidence type="ECO:0000313" key="1">
    <source>
        <dbReference type="EMBL" id="MBO8423507.1"/>
    </source>
</evidence>
<reference evidence="1" key="2">
    <citation type="journal article" date="2021" name="PeerJ">
        <title>Extensive microbial diversity within the chicken gut microbiome revealed by metagenomics and culture.</title>
        <authorList>
            <person name="Gilroy R."/>
            <person name="Ravi A."/>
            <person name="Getino M."/>
            <person name="Pursley I."/>
            <person name="Horton D.L."/>
            <person name="Alikhan N.F."/>
            <person name="Baker D."/>
            <person name="Gharbi K."/>
            <person name="Hall N."/>
            <person name="Watson M."/>
            <person name="Adriaenssens E.M."/>
            <person name="Foster-Nyarko E."/>
            <person name="Jarju S."/>
            <person name="Secka A."/>
            <person name="Antonio M."/>
            <person name="Oren A."/>
            <person name="Chaudhuri R.R."/>
            <person name="La Ragione R."/>
            <person name="Hildebrand F."/>
            <person name="Pallen M.J."/>
        </authorList>
    </citation>
    <scope>NUCLEOTIDE SEQUENCE</scope>
    <source>
        <strain evidence="1">517</strain>
    </source>
</reference>
<proteinExistence type="predicted"/>
<dbReference type="EMBL" id="JADINF010000015">
    <property type="protein sequence ID" value="MBO8423507.1"/>
    <property type="molecule type" value="Genomic_DNA"/>
</dbReference>
<comment type="caution">
    <text evidence="1">The sequence shown here is derived from an EMBL/GenBank/DDBJ whole genome shotgun (WGS) entry which is preliminary data.</text>
</comment>